<dbReference type="EMBL" id="BAABAQ010000018">
    <property type="protein sequence ID" value="GAA4208315.1"/>
    <property type="molecule type" value="Genomic_DNA"/>
</dbReference>
<dbReference type="Proteomes" id="UP001501251">
    <property type="component" value="Unassembled WGS sequence"/>
</dbReference>
<dbReference type="RefSeq" id="WP_344922899.1">
    <property type="nucleotide sequence ID" value="NZ_BAABAQ010000018.1"/>
</dbReference>
<evidence type="ECO:0000256" key="1">
    <source>
        <dbReference type="SAM" id="MobiDB-lite"/>
    </source>
</evidence>
<feature type="region of interest" description="Disordered" evidence="1">
    <location>
        <begin position="1"/>
        <end position="34"/>
    </location>
</feature>
<proteinExistence type="predicted"/>
<evidence type="ECO:0000313" key="2">
    <source>
        <dbReference type="EMBL" id="GAA4208315.1"/>
    </source>
</evidence>
<gene>
    <name evidence="2" type="ORF">GCM10022252_73300</name>
</gene>
<evidence type="ECO:0000313" key="3">
    <source>
        <dbReference type="Proteomes" id="UP001501251"/>
    </source>
</evidence>
<organism evidence="2 3">
    <name type="scientific">Streptosporangium oxazolinicum</name>
    <dbReference type="NCBI Taxonomy" id="909287"/>
    <lineage>
        <taxon>Bacteria</taxon>
        <taxon>Bacillati</taxon>
        <taxon>Actinomycetota</taxon>
        <taxon>Actinomycetes</taxon>
        <taxon>Streptosporangiales</taxon>
        <taxon>Streptosporangiaceae</taxon>
        <taxon>Streptosporangium</taxon>
    </lineage>
</organism>
<accession>A0ABP8BK07</accession>
<protein>
    <submittedName>
        <fullName evidence="2">Uncharacterized protein</fullName>
    </submittedName>
</protein>
<keyword evidence="3" id="KW-1185">Reference proteome</keyword>
<feature type="compositionally biased region" description="Basic and acidic residues" evidence="1">
    <location>
        <begin position="23"/>
        <end position="32"/>
    </location>
</feature>
<reference evidence="3" key="1">
    <citation type="journal article" date="2019" name="Int. J. Syst. Evol. Microbiol.">
        <title>The Global Catalogue of Microorganisms (GCM) 10K type strain sequencing project: providing services to taxonomists for standard genome sequencing and annotation.</title>
        <authorList>
            <consortium name="The Broad Institute Genomics Platform"/>
            <consortium name="The Broad Institute Genome Sequencing Center for Infectious Disease"/>
            <person name="Wu L."/>
            <person name="Ma J."/>
        </authorList>
    </citation>
    <scope>NUCLEOTIDE SEQUENCE [LARGE SCALE GENOMIC DNA]</scope>
    <source>
        <strain evidence="3">JCM 17388</strain>
    </source>
</reference>
<name>A0ABP8BK07_9ACTN</name>
<comment type="caution">
    <text evidence="2">The sequence shown here is derived from an EMBL/GenBank/DDBJ whole genome shotgun (WGS) entry which is preliminary data.</text>
</comment>
<sequence length="135" mass="14613">MSSLPRRLPPRPTEPQAPQALPERLKGYRLADSRTGTWPHDRSLTFDVLGDGKPLGIGEICTGDVASRLLFDAEVNGRLSTRGGCGVGTSGPSLTTLAELKVPKGKKATIAVKFSMRPEAPNRPVRWSAGLWRRP</sequence>